<proteinExistence type="inferred from homology"/>
<dbReference type="GO" id="GO:0005886">
    <property type="term" value="C:plasma membrane"/>
    <property type="evidence" value="ECO:0007669"/>
    <property type="project" value="UniProtKB-SubCell"/>
</dbReference>
<comment type="similarity">
    <text evidence="6">Belongs to the exbB/tolQ family.</text>
</comment>
<feature type="transmembrane region" description="Helical" evidence="7">
    <location>
        <begin position="106"/>
        <end position="130"/>
    </location>
</feature>
<evidence type="ECO:0000256" key="2">
    <source>
        <dbReference type="ARBA" id="ARBA00022475"/>
    </source>
</evidence>
<evidence type="ECO:0000256" key="1">
    <source>
        <dbReference type="ARBA" id="ARBA00004651"/>
    </source>
</evidence>
<keyword evidence="3 7" id="KW-0812">Transmembrane</keyword>
<accession>A0A4R6V2Q4</accession>
<dbReference type="PANTHER" id="PTHR30625:SF11">
    <property type="entry name" value="MOTA_TOLQ_EXBB PROTON CHANNEL DOMAIN-CONTAINING PROTEIN"/>
    <property type="match status" value="1"/>
</dbReference>
<comment type="caution">
    <text evidence="9">The sequence shown here is derived from an EMBL/GenBank/DDBJ whole genome shotgun (WGS) entry which is preliminary data.</text>
</comment>
<keyword evidence="6" id="KW-0653">Protein transport</keyword>
<comment type="subcellular location">
    <subcellularLocation>
        <location evidence="1">Cell membrane</location>
        <topology evidence="1">Multi-pass membrane protein</topology>
    </subcellularLocation>
    <subcellularLocation>
        <location evidence="6">Membrane</location>
        <topology evidence="6">Multi-pass membrane protein</topology>
    </subcellularLocation>
</comment>
<dbReference type="PANTHER" id="PTHR30625">
    <property type="entry name" value="PROTEIN TOLQ"/>
    <property type="match status" value="1"/>
</dbReference>
<gene>
    <name evidence="9" type="ORF">EV696_10275</name>
</gene>
<dbReference type="RefSeq" id="WP_408634810.1">
    <property type="nucleotide sequence ID" value="NZ_CP037953.1"/>
</dbReference>
<evidence type="ECO:0000256" key="4">
    <source>
        <dbReference type="ARBA" id="ARBA00022989"/>
    </source>
</evidence>
<dbReference type="Proteomes" id="UP000295375">
    <property type="component" value="Unassembled WGS sequence"/>
</dbReference>
<dbReference type="AlphaFoldDB" id="A0A4R6V2Q4"/>
<dbReference type="Pfam" id="PF01618">
    <property type="entry name" value="MotA_ExbB"/>
    <property type="match status" value="1"/>
</dbReference>
<dbReference type="InterPro" id="IPR050790">
    <property type="entry name" value="ExbB/TolQ_transport"/>
</dbReference>
<sequence>MLTLFAAGGWVMYPLLLCSIIAIAIATERFWFLRPTRVAPKHLVAQVWNWIRKEELTKERLKELRMSSPLGELLAAGYAVHHRGREAVKQNMAETGRRIVIEMERFLSTLGSIAMAAPLLGLLGTVLGMIRMFNSASQTGLGNAEALAAGIGEALITTAAGLLIAIPTTFLYRWLQRRIDELVCLMEAEATKMVEALFPIDMNDGKAGA</sequence>
<keyword evidence="6" id="KW-0813">Transport</keyword>
<evidence type="ECO:0000256" key="7">
    <source>
        <dbReference type="SAM" id="Phobius"/>
    </source>
</evidence>
<dbReference type="EMBL" id="SNYM01000002">
    <property type="protein sequence ID" value="TDQ50394.1"/>
    <property type="molecule type" value="Genomic_DNA"/>
</dbReference>
<organism evidence="9 10">
    <name type="scientific">Permianibacter aggregans</name>
    <dbReference type="NCBI Taxonomy" id="1510150"/>
    <lineage>
        <taxon>Bacteria</taxon>
        <taxon>Pseudomonadati</taxon>
        <taxon>Pseudomonadota</taxon>
        <taxon>Gammaproteobacteria</taxon>
        <taxon>Pseudomonadales</taxon>
        <taxon>Pseudomonadaceae</taxon>
        <taxon>Permianibacter</taxon>
    </lineage>
</organism>
<evidence type="ECO:0000256" key="5">
    <source>
        <dbReference type="ARBA" id="ARBA00023136"/>
    </source>
</evidence>
<dbReference type="GO" id="GO:0017038">
    <property type="term" value="P:protein import"/>
    <property type="evidence" value="ECO:0007669"/>
    <property type="project" value="TreeGrafter"/>
</dbReference>
<keyword evidence="2" id="KW-1003">Cell membrane</keyword>
<feature type="domain" description="MotA/TolQ/ExbB proton channel" evidence="8">
    <location>
        <begin position="68"/>
        <end position="187"/>
    </location>
</feature>
<feature type="transmembrane region" description="Helical" evidence="7">
    <location>
        <begin position="150"/>
        <end position="172"/>
    </location>
</feature>
<keyword evidence="4 7" id="KW-1133">Transmembrane helix</keyword>
<reference evidence="9 10" key="1">
    <citation type="submission" date="2019-03" db="EMBL/GenBank/DDBJ databases">
        <title>Genomic Encyclopedia of Type Strains, Phase IV (KMG-IV): sequencing the most valuable type-strain genomes for metagenomic binning, comparative biology and taxonomic classification.</title>
        <authorList>
            <person name="Goeker M."/>
        </authorList>
    </citation>
    <scope>NUCLEOTIDE SEQUENCE [LARGE SCALE GENOMIC DNA]</scope>
    <source>
        <strain evidence="9 10">DSM 103792</strain>
    </source>
</reference>
<keyword evidence="5 7" id="KW-0472">Membrane</keyword>
<evidence type="ECO:0000259" key="8">
    <source>
        <dbReference type="Pfam" id="PF01618"/>
    </source>
</evidence>
<evidence type="ECO:0000313" key="10">
    <source>
        <dbReference type="Proteomes" id="UP000295375"/>
    </source>
</evidence>
<name>A0A4R6V2Q4_9GAMM</name>
<protein>
    <submittedName>
        <fullName evidence="9">Biopolymer transport protein ExbB</fullName>
    </submittedName>
</protein>
<evidence type="ECO:0000256" key="6">
    <source>
        <dbReference type="RuleBase" id="RU004057"/>
    </source>
</evidence>
<dbReference type="InterPro" id="IPR002898">
    <property type="entry name" value="MotA_ExbB_proton_chnl"/>
</dbReference>
<evidence type="ECO:0000313" key="9">
    <source>
        <dbReference type="EMBL" id="TDQ50394.1"/>
    </source>
</evidence>
<keyword evidence="10" id="KW-1185">Reference proteome</keyword>
<evidence type="ECO:0000256" key="3">
    <source>
        <dbReference type="ARBA" id="ARBA00022692"/>
    </source>
</evidence>
<feature type="transmembrane region" description="Helical" evidence="7">
    <location>
        <begin position="12"/>
        <end position="32"/>
    </location>
</feature>